<sequence length="371" mass="45909">MLKIQVPFELKILQRRFLWNLKYKILSFYNYSYYENIYLKCNLNKSCKNLHFFGNKFNWSLNIIFTIFLWENTNLINNFCFFNAVNSKVEFRKFIEFDYLCNENLFFLKKQILNQRKIQTLIRPLNFEKNYRIIPIDIIFFFTKRLFRKIEFEHMILDFKFFYFFLFKKKFEKKNVPLFCLDFRSIIDSKYQFFSSVDFLNDGVALFPEHNSKFKLFTMPFFILGYISFFLKKRPIWTKKNLESHVPFFLKKYLKKILPLYCFKFVHFNPFRRTWIRLGYDPRIHVRSFIYQTFHIKKSCDSSIKSYGKKFTTKILYKQLCDIRLNFIKTFLRKFFFPTYSFIDPFCGWLKILCFVIIKKKIKRNFSSLYS</sequence>
<protein>
    <submittedName>
        <fullName evidence="2">Transcription factor subunit</fullName>
    </submittedName>
</protein>
<organism evidence="2 3">
    <name type="scientific">Cryptomonas paramaecium</name>
    <dbReference type="NCBI Taxonomy" id="2898"/>
    <lineage>
        <taxon>Eukaryota</taxon>
        <taxon>Cryptophyceae</taxon>
        <taxon>Cryptomonadales</taxon>
        <taxon>Cryptomonadaceae</taxon>
        <taxon>Cryptomonas</taxon>
    </lineage>
</organism>
<dbReference type="GeneID" id="10447246"/>
<evidence type="ECO:0000313" key="2">
    <source>
        <dbReference type="EMBL" id="AEA38834.1"/>
    </source>
</evidence>
<dbReference type="PANTHER" id="PTHR13230:SF5">
    <property type="entry name" value="GENERAL TRANSCRIPTION FACTOR 3C POLYPEPTIDE 5"/>
    <property type="match status" value="1"/>
</dbReference>
<reference evidence="2 3" key="1">
    <citation type="journal article" date="2011" name="Genome Biol. Evol.">
        <title>Complete nucleomorph genome sequence of the nonphotosynthetic alga Cryptomonas paramecium reveals a core nucleomorph gene set.</title>
        <authorList>
            <person name="Tanifuji G."/>
            <person name="Onodera N.T."/>
            <person name="Wheeler T.J."/>
            <person name="Dlutek M."/>
            <person name="Donaher N."/>
            <person name="Archibald J.M."/>
        </authorList>
    </citation>
    <scope>NUCLEOTIDE SEQUENCE [LARGE SCALE GENOMIC DNA]</scope>
    <source>
        <strain evidence="2 3">CCAP977/2A</strain>
    </source>
</reference>
<dbReference type="GO" id="GO:0000127">
    <property type="term" value="C:transcription factor TFIIIC complex"/>
    <property type="evidence" value="ECO:0007669"/>
    <property type="project" value="InterPro"/>
</dbReference>
<evidence type="ECO:0000259" key="1">
    <source>
        <dbReference type="Pfam" id="PF09734"/>
    </source>
</evidence>
<feature type="domain" description="Transcription factor IIIC subunit 5 HTH" evidence="1">
    <location>
        <begin position="229"/>
        <end position="296"/>
    </location>
</feature>
<dbReference type="RefSeq" id="XP_003239732.1">
    <property type="nucleotide sequence ID" value="XM_003239684.1"/>
</dbReference>
<dbReference type="InterPro" id="IPR040454">
    <property type="entry name" value="TF_IIIC_Tfc1/Sfc1"/>
</dbReference>
<dbReference type="GO" id="GO:0001003">
    <property type="term" value="F:RNA polymerase III type 2 promoter sequence-specific DNA binding"/>
    <property type="evidence" value="ECO:0007669"/>
    <property type="project" value="TreeGrafter"/>
</dbReference>
<dbReference type="PANTHER" id="PTHR13230">
    <property type="entry name" value="GENERAL TRANSCRIPTION FACTOR IIIC, POLYPEPTIDE 5"/>
    <property type="match status" value="1"/>
</dbReference>
<geneLocation type="nucleomorph" evidence="2"/>
<name>F2HHN8_9CRYP</name>
<dbReference type="InterPro" id="IPR019136">
    <property type="entry name" value="TF_IIIC_su-5_HTH"/>
</dbReference>
<dbReference type="AlphaFoldDB" id="F2HHN8"/>
<accession>F2HHN8</accession>
<dbReference type="Proteomes" id="UP000243423">
    <property type="component" value="Nucleomorph 2"/>
</dbReference>
<dbReference type="EMBL" id="CP002173">
    <property type="protein sequence ID" value="AEA38834.1"/>
    <property type="molecule type" value="Genomic_DNA"/>
</dbReference>
<dbReference type="GO" id="GO:0006384">
    <property type="term" value="P:transcription initiation at RNA polymerase III promoter"/>
    <property type="evidence" value="ECO:0007669"/>
    <property type="project" value="InterPro"/>
</dbReference>
<evidence type="ECO:0000313" key="3">
    <source>
        <dbReference type="Proteomes" id="UP000243423"/>
    </source>
</evidence>
<proteinExistence type="predicted"/>
<dbReference type="GO" id="GO:0001002">
    <property type="term" value="F:RNA polymerase III type 1 promoter sequence-specific DNA binding"/>
    <property type="evidence" value="ECO:0007669"/>
    <property type="project" value="TreeGrafter"/>
</dbReference>
<dbReference type="Pfam" id="PF09734">
    <property type="entry name" value="Tau95"/>
    <property type="match status" value="1"/>
</dbReference>
<keyword evidence="2" id="KW-0542">Nucleomorph</keyword>
<gene>
    <name evidence="2" type="primary">trf</name>
    <name evidence="2" type="ORF">CPARA_2gp176</name>
</gene>